<sequence length="485" mass="54677">MGSEAKKLHVFFFPLMAHGHTIPMIDIARLFAARGTKCTIITTPLNVIDFKDTIDRAKESGLDIGVEIFPFPCVESGLPEGCENVNSLPSLDFTLPFVKALQGFQEPLERLIEKQRPDCIVSDMLLFWTADPAKKFGVPRLVFHGTSTFSLCVIGNILRYAPEANITSDSEVVVLNNFPGEIKFKRSQVAKRSYENRSDFIELRKKMYETELMSFGIIINSFYELEPAYAEYYRKDLGRSKTWYIGPVSLSNRNIIDKANRGKKATIDEHDCLHWLDLKEPNSVLYVSFGSLSCFNAAQLLEIAMGLEASNVSFIWVVRMDRLKAENQILPEGFEERMEGKGLIIKDWAPQVLILDHPAVGGFMTHCGWNSTLEGISAGLPLITWPVFAEQFYNEKLVTQVLKTGITAGNEVWSEWVEPDKVSVTKDRVQEVVNRLMGNGEEAEDMRRRAKELGERANKAAEEGGSSYNDLTSLLEKLRVHSESD</sequence>
<dbReference type="FunFam" id="3.40.50.2000:FF:000047">
    <property type="entry name" value="Glycosyltransferase"/>
    <property type="match status" value="1"/>
</dbReference>
<dbReference type="GO" id="GO:0035251">
    <property type="term" value="F:UDP-glucosyltransferase activity"/>
    <property type="evidence" value="ECO:0007669"/>
    <property type="project" value="TreeGrafter"/>
</dbReference>
<dbReference type="Proteomes" id="UP000554482">
    <property type="component" value="Unassembled WGS sequence"/>
</dbReference>
<evidence type="ECO:0000313" key="8">
    <source>
        <dbReference type="Proteomes" id="UP000554482"/>
    </source>
</evidence>
<dbReference type="InterPro" id="IPR035595">
    <property type="entry name" value="UDP_glycos_trans_CS"/>
</dbReference>
<comment type="similarity">
    <text evidence="1 4">Belongs to the UDP-glycosyltransferase family.</text>
</comment>
<reference evidence="7 8" key="1">
    <citation type="submission" date="2020-06" db="EMBL/GenBank/DDBJ databases">
        <title>Transcriptomic and genomic resources for Thalictrum thalictroides and T. hernandezii: Facilitating candidate gene discovery in an emerging model plant lineage.</title>
        <authorList>
            <person name="Arias T."/>
            <person name="Riano-Pachon D.M."/>
            <person name="Di Stilio V.S."/>
        </authorList>
    </citation>
    <scope>NUCLEOTIDE SEQUENCE [LARGE SCALE GENOMIC DNA]</scope>
    <source>
        <strain evidence="8">cv. WT478/WT964</strain>
        <tissue evidence="7">Leaves</tissue>
    </source>
</reference>
<gene>
    <name evidence="7" type="ORF">FRX31_027671</name>
</gene>
<dbReference type="Pfam" id="PF00201">
    <property type="entry name" value="UDPGT"/>
    <property type="match status" value="1"/>
</dbReference>
<evidence type="ECO:0000313" key="7">
    <source>
        <dbReference type="EMBL" id="KAF5182743.1"/>
    </source>
</evidence>
<name>A0A7J6VCW7_THATH</name>
<dbReference type="InterPro" id="IPR002213">
    <property type="entry name" value="UDP_glucos_trans"/>
</dbReference>
<dbReference type="PANTHER" id="PTHR48047:SF45">
    <property type="entry name" value="SCOPOLETIN GLUCOSYLTRANSFERASE-LIKE"/>
    <property type="match status" value="1"/>
</dbReference>
<dbReference type="SUPFAM" id="SSF53756">
    <property type="entry name" value="UDP-Glycosyltransferase/glycogen phosphorylase"/>
    <property type="match status" value="1"/>
</dbReference>
<organism evidence="7 8">
    <name type="scientific">Thalictrum thalictroides</name>
    <name type="common">Rue-anemone</name>
    <name type="synonym">Anemone thalictroides</name>
    <dbReference type="NCBI Taxonomy" id="46969"/>
    <lineage>
        <taxon>Eukaryota</taxon>
        <taxon>Viridiplantae</taxon>
        <taxon>Streptophyta</taxon>
        <taxon>Embryophyta</taxon>
        <taxon>Tracheophyta</taxon>
        <taxon>Spermatophyta</taxon>
        <taxon>Magnoliopsida</taxon>
        <taxon>Ranunculales</taxon>
        <taxon>Ranunculaceae</taxon>
        <taxon>Thalictroideae</taxon>
        <taxon>Thalictrum</taxon>
    </lineage>
</organism>
<dbReference type="FunFam" id="3.40.50.2000:FF:000071">
    <property type="entry name" value="Glycosyltransferase"/>
    <property type="match status" value="1"/>
</dbReference>
<protein>
    <recommendedName>
        <fullName evidence="5">Glycosyltransferase</fullName>
        <ecNumber evidence="5">2.4.1.-</ecNumber>
    </recommendedName>
</protein>
<dbReference type="Gene3D" id="3.40.50.2000">
    <property type="entry name" value="Glycogen Phosphorylase B"/>
    <property type="match status" value="2"/>
</dbReference>
<dbReference type="PROSITE" id="PS00375">
    <property type="entry name" value="UDPGT"/>
    <property type="match status" value="1"/>
</dbReference>
<evidence type="ECO:0000256" key="5">
    <source>
        <dbReference type="RuleBase" id="RU362057"/>
    </source>
</evidence>
<dbReference type="EMBL" id="JABWDY010034336">
    <property type="protein sequence ID" value="KAF5182743.1"/>
    <property type="molecule type" value="Genomic_DNA"/>
</dbReference>
<evidence type="ECO:0000256" key="4">
    <source>
        <dbReference type="RuleBase" id="RU003718"/>
    </source>
</evidence>
<dbReference type="EC" id="2.4.1.-" evidence="5"/>
<feature type="compositionally biased region" description="Basic and acidic residues" evidence="6">
    <location>
        <begin position="445"/>
        <end position="462"/>
    </location>
</feature>
<proteinExistence type="inferred from homology"/>
<accession>A0A7J6VCW7</accession>
<keyword evidence="2 4" id="KW-0328">Glycosyltransferase</keyword>
<evidence type="ECO:0000256" key="3">
    <source>
        <dbReference type="ARBA" id="ARBA00022679"/>
    </source>
</evidence>
<dbReference type="CDD" id="cd03784">
    <property type="entry name" value="GT1_Gtf-like"/>
    <property type="match status" value="1"/>
</dbReference>
<dbReference type="PANTHER" id="PTHR48047">
    <property type="entry name" value="GLYCOSYLTRANSFERASE"/>
    <property type="match status" value="1"/>
</dbReference>
<dbReference type="OrthoDB" id="5835829at2759"/>
<dbReference type="AlphaFoldDB" id="A0A7J6VCW7"/>
<comment type="caution">
    <text evidence="7">The sequence shown here is derived from an EMBL/GenBank/DDBJ whole genome shotgun (WGS) entry which is preliminary data.</text>
</comment>
<feature type="region of interest" description="Disordered" evidence="6">
    <location>
        <begin position="443"/>
        <end position="468"/>
    </location>
</feature>
<evidence type="ECO:0000256" key="1">
    <source>
        <dbReference type="ARBA" id="ARBA00009995"/>
    </source>
</evidence>
<evidence type="ECO:0000256" key="6">
    <source>
        <dbReference type="SAM" id="MobiDB-lite"/>
    </source>
</evidence>
<evidence type="ECO:0000256" key="2">
    <source>
        <dbReference type="ARBA" id="ARBA00022676"/>
    </source>
</evidence>
<keyword evidence="8" id="KW-1185">Reference proteome</keyword>
<keyword evidence="3 4" id="KW-0808">Transferase</keyword>